<dbReference type="OMA" id="WPRFYGW"/>
<evidence type="ECO:0000256" key="2">
    <source>
        <dbReference type="ARBA" id="ARBA00001947"/>
    </source>
</evidence>
<evidence type="ECO:0000256" key="1">
    <source>
        <dbReference type="ARBA" id="ARBA00001933"/>
    </source>
</evidence>
<organism evidence="15 16">
    <name type="scientific">Cyberlindnera jadinii (strain ATCC 18201 / CBS 1600 / BCRC 20928 / JCM 3617 / NBRC 0987 / NRRL Y-1542)</name>
    <name type="common">Torula yeast</name>
    <name type="synonym">Candida utilis</name>
    <dbReference type="NCBI Taxonomy" id="983966"/>
    <lineage>
        <taxon>Eukaryota</taxon>
        <taxon>Fungi</taxon>
        <taxon>Dikarya</taxon>
        <taxon>Ascomycota</taxon>
        <taxon>Saccharomycotina</taxon>
        <taxon>Saccharomycetes</taxon>
        <taxon>Phaffomycetales</taxon>
        <taxon>Phaffomycetaceae</taxon>
        <taxon>Cyberlindnera</taxon>
    </lineage>
</organism>
<comment type="cofactor">
    <cofactor evidence="1">
        <name>pyridoxal 5'-phosphate</name>
        <dbReference type="ChEBI" id="CHEBI:597326"/>
    </cofactor>
</comment>
<evidence type="ECO:0000256" key="10">
    <source>
        <dbReference type="ARBA" id="ARBA00055764"/>
    </source>
</evidence>
<evidence type="ECO:0000256" key="4">
    <source>
        <dbReference type="ARBA" id="ARBA00022575"/>
    </source>
</evidence>
<keyword evidence="16" id="KW-1185">Reference proteome</keyword>
<dbReference type="SUPFAM" id="SSF51419">
    <property type="entry name" value="PLP-binding barrel"/>
    <property type="match status" value="1"/>
</dbReference>
<dbReference type="AlphaFoldDB" id="A0A1E4S503"/>
<dbReference type="RefSeq" id="XP_020071620.1">
    <property type="nucleotide sequence ID" value="XM_020216813.1"/>
</dbReference>
<comment type="catalytic activity">
    <reaction evidence="9">
        <text>D-serine = pyruvate + NH4(+)</text>
        <dbReference type="Rhea" id="RHEA:13977"/>
        <dbReference type="ChEBI" id="CHEBI:15361"/>
        <dbReference type="ChEBI" id="CHEBI:28938"/>
        <dbReference type="ChEBI" id="CHEBI:35247"/>
        <dbReference type="EC" id="4.3.1.18"/>
    </reaction>
    <physiologicalReaction direction="left-to-right" evidence="9">
        <dbReference type="Rhea" id="RHEA:13978"/>
    </physiologicalReaction>
</comment>
<dbReference type="Gene3D" id="3.20.20.10">
    <property type="entry name" value="Alanine racemase"/>
    <property type="match status" value="1"/>
</dbReference>
<dbReference type="InterPro" id="IPR001608">
    <property type="entry name" value="Ala_racemase_N"/>
</dbReference>
<dbReference type="SMART" id="SM01119">
    <property type="entry name" value="D-ser_dehydrat"/>
    <property type="match status" value="1"/>
</dbReference>
<evidence type="ECO:0000256" key="13">
    <source>
        <dbReference type="ARBA" id="ARBA00075219"/>
    </source>
</evidence>
<gene>
    <name evidence="15" type="ORF">CYBJADRAFT_176749</name>
</gene>
<dbReference type="GO" id="GO:0036088">
    <property type="term" value="P:D-serine catabolic process"/>
    <property type="evidence" value="ECO:0007669"/>
    <property type="project" value="TreeGrafter"/>
</dbReference>
<dbReference type="Proteomes" id="UP000094389">
    <property type="component" value="Unassembled WGS sequence"/>
</dbReference>
<dbReference type="Pfam" id="PF01168">
    <property type="entry name" value="Ala_racemase_N"/>
    <property type="match status" value="1"/>
</dbReference>
<dbReference type="Gene3D" id="2.40.37.20">
    <property type="entry name" value="D-serine dehydratase-like domain"/>
    <property type="match status" value="1"/>
</dbReference>
<dbReference type="PANTHER" id="PTHR28004">
    <property type="entry name" value="ZGC:162816-RELATED"/>
    <property type="match status" value="1"/>
</dbReference>
<comment type="cofactor">
    <cofactor evidence="2">
        <name>Zn(2+)</name>
        <dbReference type="ChEBI" id="CHEBI:29105"/>
    </cofactor>
</comment>
<dbReference type="STRING" id="983966.A0A1E4S503"/>
<evidence type="ECO:0000313" key="16">
    <source>
        <dbReference type="Proteomes" id="UP000094389"/>
    </source>
</evidence>
<reference evidence="15 16" key="1">
    <citation type="journal article" date="2016" name="Proc. Natl. Acad. Sci. U.S.A.">
        <title>Comparative genomics of biotechnologically important yeasts.</title>
        <authorList>
            <person name="Riley R."/>
            <person name="Haridas S."/>
            <person name="Wolfe K.H."/>
            <person name="Lopes M.R."/>
            <person name="Hittinger C.T."/>
            <person name="Goeker M."/>
            <person name="Salamov A.A."/>
            <person name="Wisecaver J.H."/>
            <person name="Long T.M."/>
            <person name="Calvey C.H."/>
            <person name="Aerts A.L."/>
            <person name="Barry K.W."/>
            <person name="Choi C."/>
            <person name="Clum A."/>
            <person name="Coughlan A.Y."/>
            <person name="Deshpande S."/>
            <person name="Douglass A.P."/>
            <person name="Hanson S.J."/>
            <person name="Klenk H.-P."/>
            <person name="LaButti K.M."/>
            <person name="Lapidus A."/>
            <person name="Lindquist E.A."/>
            <person name="Lipzen A.M."/>
            <person name="Meier-Kolthoff J.P."/>
            <person name="Ohm R.A."/>
            <person name="Otillar R.P."/>
            <person name="Pangilinan J.L."/>
            <person name="Peng Y."/>
            <person name="Rokas A."/>
            <person name="Rosa C.A."/>
            <person name="Scheuner C."/>
            <person name="Sibirny A.A."/>
            <person name="Slot J.C."/>
            <person name="Stielow J.B."/>
            <person name="Sun H."/>
            <person name="Kurtzman C.P."/>
            <person name="Blackwell M."/>
            <person name="Grigoriev I.V."/>
            <person name="Jeffries T.W."/>
        </authorList>
    </citation>
    <scope>NUCLEOTIDE SEQUENCE [LARGE SCALE GENOMIC DNA]</scope>
    <source>
        <strain evidence="16">ATCC 18201 / CBS 1600 / BCRC 20928 / JCM 3617 / NBRC 0987 / NRRL Y-1542</strain>
    </source>
</reference>
<dbReference type="InterPro" id="IPR029066">
    <property type="entry name" value="PLP-binding_barrel"/>
</dbReference>
<dbReference type="EC" id="4.3.1.18" evidence="11"/>
<dbReference type="GO" id="GO:0046872">
    <property type="term" value="F:metal ion binding"/>
    <property type="evidence" value="ECO:0007669"/>
    <property type="project" value="UniProtKB-KW"/>
</dbReference>
<comment type="function">
    <text evidence="10">Catalyzes the conversion of D-serine to pyruvate and ammonia. May play a role in D-serine detoxification.</text>
</comment>
<name>A0A1E4S503_CYBJN</name>
<dbReference type="OrthoDB" id="20198at2759"/>
<evidence type="ECO:0000256" key="3">
    <source>
        <dbReference type="ARBA" id="ARBA00005323"/>
    </source>
</evidence>
<evidence type="ECO:0000256" key="12">
    <source>
        <dbReference type="ARBA" id="ARBA00069616"/>
    </source>
</evidence>
<evidence type="ECO:0000256" key="9">
    <source>
        <dbReference type="ARBA" id="ARBA00051198"/>
    </source>
</evidence>
<accession>A0A1E4S503</accession>
<keyword evidence="4" id="KW-0216">Detoxification</keyword>
<evidence type="ECO:0000256" key="11">
    <source>
        <dbReference type="ARBA" id="ARBA00066349"/>
    </source>
</evidence>
<evidence type="ECO:0000256" key="6">
    <source>
        <dbReference type="ARBA" id="ARBA00022833"/>
    </source>
</evidence>
<dbReference type="FunFam" id="3.20.20.10:FF:000016">
    <property type="entry name" value="D-serine dehydratase"/>
    <property type="match status" value="1"/>
</dbReference>
<dbReference type="GO" id="GO:0009636">
    <property type="term" value="P:response to toxic substance"/>
    <property type="evidence" value="ECO:0007669"/>
    <property type="project" value="UniProtKB-KW"/>
</dbReference>
<evidence type="ECO:0000259" key="14">
    <source>
        <dbReference type="SMART" id="SM01119"/>
    </source>
</evidence>
<keyword evidence="5" id="KW-0479">Metal-binding</keyword>
<dbReference type="InterPro" id="IPR051466">
    <property type="entry name" value="D-amino_acid_metab_enzyme"/>
</dbReference>
<evidence type="ECO:0000256" key="5">
    <source>
        <dbReference type="ARBA" id="ARBA00022723"/>
    </source>
</evidence>
<dbReference type="Pfam" id="PF14031">
    <property type="entry name" value="D-ser_dehydrat"/>
    <property type="match status" value="1"/>
</dbReference>
<dbReference type="GO" id="GO:0008721">
    <property type="term" value="F:D-serine ammonia-lyase activity"/>
    <property type="evidence" value="ECO:0007669"/>
    <property type="project" value="UniProtKB-EC"/>
</dbReference>
<proteinExistence type="inferred from homology"/>
<comment type="similarity">
    <text evidence="3">Belongs to the DSD1 family.</text>
</comment>
<dbReference type="GeneID" id="30991209"/>
<dbReference type="InterPro" id="IPR026956">
    <property type="entry name" value="D-ser_dehydrat-like_dom"/>
</dbReference>
<dbReference type="InterPro" id="IPR042208">
    <property type="entry name" value="D-ser_dehydrat-like_sf"/>
</dbReference>
<dbReference type="EMBL" id="KV453927">
    <property type="protein sequence ID" value="ODV74581.1"/>
    <property type="molecule type" value="Genomic_DNA"/>
</dbReference>
<evidence type="ECO:0000256" key="7">
    <source>
        <dbReference type="ARBA" id="ARBA00022898"/>
    </source>
</evidence>
<keyword evidence="7" id="KW-0663">Pyridoxal phosphate</keyword>
<protein>
    <recommendedName>
        <fullName evidence="12">D-serine dehydratase</fullName>
        <ecNumber evidence="11">4.3.1.18</ecNumber>
    </recommendedName>
    <alternativeName>
        <fullName evidence="13">D-serine deaminase</fullName>
    </alternativeName>
</protein>
<keyword evidence="6" id="KW-0862">Zinc</keyword>
<sequence>MSPMHSIPIKQHIRKPWQSLPTPSLVVSLPTVEANCTRMLQRVSATGAKFRAHVKTHKTFEGTMLQLGYNLANYQAPKHSSIVVSTFREAWAVVDEQDRTGQHIVTDIVYGLPNVTGESLAQIIALSGKVEVFTVLIDSVDHVRTIEEFKSDAPFDPINVMIKLDAGTNRAGIANTSYLTEVINAIGECEKVELRGFYVHSGHSYNVNSIEEAEAALVEELETIKKGLDQLEVVSPSTDLSKLIVSVGATPTTHSLDHHVFQKTNDRIVAIQKSLKSQLEFHAGNFLFCDLQQVSTGCIGIQNIAAKVVGTVISQYPGRNDPVGELLTNTGVISMSKEVARHYPGFGVVETDPKYGHWFIDHMSQEHGILRPSSPEGAQLIPIGTKCRILPNHSCITANSFNAYYILDADDKVCDVWIPWRGW</sequence>
<keyword evidence="8" id="KW-0456">Lyase</keyword>
<dbReference type="PANTHER" id="PTHR28004:SF2">
    <property type="entry name" value="D-SERINE DEHYDRATASE"/>
    <property type="match status" value="1"/>
</dbReference>
<evidence type="ECO:0000256" key="8">
    <source>
        <dbReference type="ARBA" id="ARBA00023239"/>
    </source>
</evidence>
<feature type="domain" description="D-serine dehydratase-like" evidence="14">
    <location>
        <begin position="305"/>
        <end position="408"/>
    </location>
</feature>
<evidence type="ECO:0000313" key="15">
    <source>
        <dbReference type="EMBL" id="ODV74581.1"/>
    </source>
</evidence>